<gene>
    <name evidence="2" type="ORF">LGLO00237_LOCUS31703</name>
</gene>
<feature type="compositionally biased region" description="Basic and acidic residues" evidence="1">
    <location>
        <begin position="11"/>
        <end position="23"/>
    </location>
</feature>
<organism evidence="2">
    <name type="scientific">Lotharella globosa</name>
    <dbReference type="NCBI Taxonomy" id="91324"/>
    <lineage>
        <taxon>Eukaryota</taxon>
        <taxon>Sar</taxon>
        <taxon>Rhizaria</taxon>
        <taxon>Cercozoa</taxon>
        <taxon>Chlorarachniophyceae</taxon>
        <taxon>Lotharella</taxon>
    </lineage>
</organism>
<dbReference type="AlphaFoldDB" id="A0A7S3ZDB5"/>
<sequence>MDIFNPSKPCDGAREPHAVSDRKKGLRGGHPFQRRSEGLRLSQSKNPLENHFSSTRTIFSASMPVRAKTDIFGSSSKPVYRSISRCASARLYTSEDDEYRSSGIQESIVVPRPLPFAYEKNTSFECHRSAVDIFRALQAALRSNTSCQLIDPKPHKGKIKCRGTIMGQDIRFQVHIFAKNKGQDGHVVEFQRRSGDSCCFWHMFADTMITLSMDLADAATFVERANLKKNKDLMKLWSPLSLKPSFSPLDELAESLCAIGRQP</sequence>
<evidence type="ECO:0000256" key="1">
    <source>
        <dbReference type="SAM" id="MobiDB-lite"/>
    </source>
</evidence>
<proteinExistence type="predicted"/>
<protein>
    <submittedName>
        <fullName evidence="2">Uncharacterized protein</fullName>
    </submittedName>
</protein>
<feature type="region of interest" description="Disordered" evidence="1">
    <location>
        <begin position="1"/>
        <end position="47"/>
    </location>
</feature>
<evidence type="ECO:0000313" key="2">
    <source>
        <dbReference type="EMBL" id="CAE0679918.1"/>
    </source>
</evidence>
<accession>A0A7S3ZDB5</accession>
<reference evidence="2" key="1">
    <citation type="submission" date="2021-01" db="EMBL/GenBank/DDBJ databases">
        <authorList>
            <person name="Corre E."/>
            <person name="Pelletier E."/>
            <person name="Niang G."/>
            <person name="Scheremetjew M."/>
            <person name="Finn R."/>
            <person name="Kale V."/>
            <person name="Holt S."/>
            <person name="Cochrane G."/>
            <person name="Meng A."/>
            <person name="Brown T."/>
            <person name="Cohen L."/>
        </authorList>
    </citation>
    <scope>NUCLEOTIDE SEQUENCE</scope>
    <source>
        <strain evidence="2">CCCM811</strain>
    </source>
</reference>
<name>A0A7S3ZDB5_9EUKA</name>
<dbReference type="EMBL" id="HBIV01045189">
    <property type="protein sequence ID" value="CAE0679918.1"/>
    <property type="molecule type" value="Transcribed_RNA"/>
</dbReference>